<gene>
    <name evidence="2" type="ORF">AYR59_04500</name>
</gene>
<proteinExistence type="predicted"/>
<evidence type="ECO:0008006" key="4">
    <source>
        <dbReference type="Google" id="ProtNLM"/>
    </source>
</evidence>
<evidence type="ECO:0000313" key="2">
    <source>
        <dbReference type="EMBL" id="ANZ59313.1"/>
    </source>
</evidence>
<reference evidence="2 3" key="1">
    <citation type="submission" date="2016-03" db="EMBL/GenBank/DDBJ databases">
        <title>Pediococcus and Lactobacillus from brewery environment - whole genome sequencing and assembly.</title>
        <authorList>
            <person name="Behr J."/>
            <person name="Geissler A.J."/>
            <person name="Vogel R.F."/>
        </authorList>
    </citation>
    <scope>NUCLEOTIDE SEQUENCE [LARGE SCALE GENOMIC DNA]</scope>
    <source>
        <strain evidence="2 3">TMW 1.481</strain>
    </source>
</reference>
<keyword evidence="1" id="KW-0472">Membrane</keyword>
<evidence type="ECO:0000256" key="1">
    <source>
        <dbReference type="SAM" id="Phobius"/>
    </source>
</evidence>
<name>A0AB33BIJ3_9LACO</name>
<dbReference type="KEGG" id="lle:AYR59_04500"/>
<dbReference type="EMBL" id="CP014907">
    <property type="protein sequence ID" value="ANZ59313.1"/>
    <property type="molecule type" value="Genomic_DNA"/>
</dbReference>
<protein>
    <recommendedName>
        <fullName evidence="4">DUF2628 domain-containing protein</fullName>
    </recommendedName>
</protein>
<organism evidence="2 3">
    <name type="scientific">Fructilactobacillus lindneri</name>
    <dbReference type="NCBI Taxonomy" id="53444"/>
    <lineage>
        <taxon>Bacteria</taxon>
        <taxon>Bacillati</taxon>
        <taxon>Bacillota</taxon>
        <taxon>Bacilli</taxon>
        <taxon>Lactobacillales</taxon>
        <taxon>Lactobacillaceae</taxon>
        <taxon>Fructilactobacillus</taxon>
    </lineage>
</organism>
<feature type="transmembrane region" description="Helical" evidence="1">
    <location>
        <begin position="38"/>
        <end position="71"/>
    </location>
</feature>
<evidence type="ECO:0000313" key="3">
    <source>
        <dbReference type="Proteomes" id="UP000093346"/>
    </source>
</evidence>
<dbReference type="RefSeq" id="WP_065868682.1">
    <property type="nucleotide sequence ID" value="NZ_CP014907.1"/>
</dbReference>
<dbReference type="Proteomes" id="UP000093346">
    <property type="component" value="Chromosome"/>
</dbReference>
<accession>A0AB33BIJ3</accession>
<keyword evidence="1" id="KW-0812">Transmembrane</keyword>
<keyword evidence="1" id="KW-1133">Transmembrane helix</keyword>
<dbReference type="AlphaFoldDB" id="A0AB33BIJ3"/>
<sequence length="105" mass="11912">MMINLTDPKTDQVKQTKVGFSWTTFFFGFWPALFRGDWMWFAIMLVLEIVIGVPTYGIGAGITGIVFSFIYNKLYINELLGKGWVAADEHTKKVLITKGFIGPKK</sequence>